<dbReference type="Gene3D" id="2.70.98.10">
    <property type="match status" value="1"/>
</dbReference>
<dbReference type="Proteomes" id="UP000346198">
    <property type="component" value="Unassembled WGS sequence"/>
</dbReference>
<dbReference type="SUPFAM" id="SSF74650">
    <property type="entry name" value="Galactose mutarotase-like"/>
    <property type="match status" value="1"/>
</dbReference>
<name>A0A6C2UEP6_9BACT</name>
<accession>A0A6C2UEP6</accession>
<dbReference type="EMBL" id="CAAHFH010000001">
    <property type="protein sequence ID" value="VGO18007.1"/>
    <property type="molecule type" value="Genomic_DNA"/>
</dbReference>
<organism evidence="1 2">
    <name type="scientific">Pontiella sulfatireligans</name>
    <dbReference type="NCBI Taxonomy" id="2750658"/>
    <lineage>
        <taxon>Bacteria</taxon>
        <taxon>Pseudomonadati</taxon>
        <taxon>Kiritimatiellota</taxon>
        <taxon>Kiritimatiellia</taxon>
        <taxon>Kiritimatiellales</taxon>
        <taxon>Pontiellaceae</taxon>
        <taxon>Pontiella</taxon>
    </lineage>
</organism>
<sequence length="293" mass="32124">MDTLVLENAEWRVEVLPECGGKLRRLLSKASGREWLWSNPVLPVRPAVYGESYIEQLDSGGWDEIFPSVSPGVVAGLEIPDHGDLVALPCTWEQPDEQTLLLRTAGRCAPFVFMRTLRLDGPTLRFSYQLENRGETAFPFLWCAHPLFALGPGMTIELPEWTALQVRSASDPERANPSHLFTVPDSAAPDFKPLAVKAFTEAGAVSSVRLTDPSGSERLTMAWDVAQVPYLGLWINYGAWSGCGSAPYFNLALEPTTAPYDALADALEAGCAKKIEPSETVCWELVVRVTGDD</sequence>
<keyword evidence="2" id="KW-1185">Reference proteome</keyword>
<proteinExistence type="predicted"/>
<dbReference type="GO" id="GO:0005975">
    <property type="term" value="P:carbohydrate metabolic process"/>
    <property type="evidence" value="ECO:0007669"/>
    <property type="project" value="InterPro"/>
</dbReference>
<dbReference type="GO" id="GO:0003824">
    <property type="term" value="F:catalytic activity"/>
    <property type="evidence" value="ECO:0007669"/>
    <property type="project" value="InterPro"/>
</dbReference>
<dbReference type="InterPro" id="IPR011013">
    <property type="entry name" value="Gal_mutarotase_sf_dom"/>
</dbReference>
<evidence type="ECO:0008006" key="3">
    <source>
        <dbReference type="Google" id="ProtNLM"/>
    </source>
</evidence>
<evidence type="ECO:0000313" key="1">
    <source>
        <dbReference type="EMBL" id="VGO18007.1"/>
    </source>
</evidence>
<protein>
    <recommendedName>
        <fullName evidence="3">Aldose 1-epimerase</fullName>
    </recommendedName>
</protein>
<reference evidence="1 2" key="1">
    <citation type="submission" date="2019-04" db="EMBL/GenBank/DDBJ databases">
        <authorList>
            <person name="Van Vliet M D."/>
        </authorList>
    </citation>
    <scope>NUCLEOTIDE SEQUENCE [LARGE SCALE GENOMIC DNA]</scope>
    <source>
        <strain evidence="1 2">F21</strain>
    </source>
</reference>
<dbReference type="InterPro" id="IPR014718">
    <property type="entry name" value="GH-type_carb-bd"/>
</dbReference>
<dbReference type="GO" id="GO:0030246">
    <property type="term" value="F:carbohydrate binding"/>
    <property type="evidence" value="ECO:0007669"/>
    <property type="project" value="InterPro"/>
</dbReference>
<evidence type="ECO:0000313" key="2">
    <source>
        <dbReference type="Proteomes" id="UP000346198"/>
    </source>
</evidence>
<dbReference type="RefSeq" id="WP_136059549.1">
    <property type="nucleotide sequence ID" value="NZ_CAAHFH010000001.1"/>
</dbReference>
<gene>
    <name evidence="1" type="ORF">SCARR_00057</name>
</gene>
<dbReference type="AlphaFoldDB" id="A0A6C2UEP6"/>